<reference evidence="3" key="1">
    <citation type="journal article" date="2019" name="Int. J. Syst. Evol. Microbiol.">
        <title>The Global Catalogue of Microorganisms (GCM) 10K type strain sequencing project: providing services to taxonomists for standard genome sequencing and annotation.</title>
        <authorList>
            <consortium name="The Broad Institute Genomics Platform"/>
            <consortium name="The Broad Institute Genome Sequencing Center for Infectious Disease"/>
            <person name="Wu L."/>
            <person name="Ma J."/>
        </authorList>
    </citation>
    <scope>NUCLEOTIDE SEQUENCE [LARGE SCALE GENOMIC DNA]</scope>
    <source>
        <strain evidence="3">CECT 8482</strain>
    </source>
</reference>
<proteinExistence type="predicted"/>
<feature type="chain" id="PRO_5045172852" description="Urea ABC transporter permease subunit UrtB" evidence="1">
    <location>
        <begin position="18"/>
        <end position="92"/>
    </location>
</feature>
<dbReference type="Proteomes" id="UP001243846">
    <property type="component" value="Unassembled WGS sequence"/>
</dbReference>
<evidence type="ECO:0000313" key="3">
    <source>
        <dbReference type="Proteomes" id="UP001243846"/>
    </source>
</evidence>
<keyword evidence="1" id="KW-0732">Signal</keyword>
<organism evidence="2 3">
    <name type="scientific">Paracoccus cavernae</name>
    <dbReference type="NCBI Taxonomy" id="1571207"/>
    <lineage>
        <taxon>Bacteria</taxon>
        <taxon>Pseudomonadati</taxon>
        <taxon>Pseudomonadota</taxon>
        <taxon>Alphaproteobacteria</taxon>
        <taxon>Rhodobacterales</taxon>
        <taxon>Paracoccaceae</taxon>
        <taxon>Paracoccus</taxon>
    </lineage>
</organism>
<feature type="signal peptide" evidence="1">
    <location>
        <begin position="1"/>
        <end position="17"/>
    </location>
</feature>
<gene>
    <name evidence="2" type="ORF">QWZ10_13155</name>
</gene>
<keyword evidence="3" id="KW-1185">Reference proteome</keyword>
<dbReference type="EMBL" id="JAUFRC010000001">
    <property type="protein sequence ID" value="MDN3712459.1"/>
    <property type="molecule type" value="Genomic_DNA"/>
</dbReference>
<comment type="caution">
    <text evidence="2">The sequence shown here is derived from an EMBL/GenBank/DDBJ whole genome shotgun (WGS) entry which is preliminary data.</text>
</comment>
<protein>
    <recommendedName>
        <fullName evidence="4">Urea ABC transporter permease subunit UrtB</fullName>
    </recommendedName>
</protein>
<dbReference type="RefSeq" id="WP_377682730.1">
    <property type="nucleotide sequence ID" value="NZ_JBHMDZ010000001.1"/>
</dbReference>
<evidence type="ECO:0000256" key="1">
    <source>
        <dbReference type="SAM" id="SignalP"/>
    </source>
</evidence>
<accession>A0ABT8D6Q1</accession>
<evidence type="ECO:0000313" key="2">
    <source>
        <dbReference type="EMBL" id="MDN3712459.1"/>
    </source>
</evidence>
<sequence>MIALIFAPLLAASTVQAEAPSAKEAIVRDALDRLRDGAELAAETEQRIRDLPPADRLEVLIILRRSGMMRGPVWQADRILGPATETQGARDE</sequence>
<evidence type="ECO:0008006" key="4">
    <source>
        <dbReference type="Google" id="ProtNLM"/>
    </source>
</evidence>
<name>A0ABT8D6Q1_9RHOB</name>